<protein>
    <recommendedName>
        <fullName evidence="2">Antitoxin</fullName>
    </recommendedName>
</protein>
<comment type="similarity">
    <text evidence="1 2">Belongs to the phD/YefM antitoxin family.</text>
</comment>
<comment type="function">
    <text evidence="2">Antitoxin component of a type II toxin-antitoxin (TA) system.</text>
</comment>
<dbReference type="InterPro" id="IPR006442">
    <property type="entry name" value="Antitoxin_Phd/YefM"/>
</dbReference>
<dbReference type="Proteomes" id="UP000539538">
    <property type="component" value="Unassembled WGS sequence"/>
</dbReference>
<evidence type="ECO:0000256" key="1">
    <source>
        <dbReference type="ARBA" id="ARBA00009981"/>
    </source>
</evidence>
<gene>
    <name evidence="3" type="ORF">GGQ99_002595</name>
</gene>
<dbReference type="RefSeq" id="WP_108609662.1">
    <property type="nucleotide sequence ID" value="NZ_BAAAVZ010000002.1"/>
</dbReference>
<organism evidence="3 4">
    <name type="scientific">Aminobacter niigataensis</name>
    <dbReference type="NCBI Taxonomy" id="83265"/>
    <lineage>
        <taxon>Bacteria</taxon>
        <taxon>Pseudomonadati</taxon>
        <taxon>Pseudomonadota</taxon>
        <taxon>Alphaproteobacteria</taxon>
        <taxon>Hyphomicrobiales</taxon>
        <taxon>Phyllobacteriaceae</taxon>
        <taxon>Aminobacter</taxon>
    </lineage>
</organism>
<evidence type="ECO:0000256" key="2">
    <source>
        <dbReference type="RuleBase" id="RU362080"/>
    </source>
</evidence>
<proteinExistence type="inferred from homology"/>
<dbReference type="EMBL" id="JACHOT010000002">
    <property type="protein sequence ID" value="MBB4650840.1"/>
    <property type="molecule type" value="Genomic_DNA"/>
</dbReference>
<evidence type="ECO:0000313" key="4">
    <source>
        <dbReference type="Proteomes" id="UP000539538"/>
    </source>
</evidence>
<comment type="caution">
    <text evidence="3">The sequence shown here is derived from an EMBL/GenBank/DDBJ whole genome shotgun (WGS) entry which is preliminary data.</text>
</comment>
<keyword evidence="4" id="KW-1185">Reference proteome</keyword>
<dbReference type="Gene3D" id="3.40.1620.10">
    <property type="entry name" value="YefM-like domain"/>
    <property type="match status" value="1"/>
</dbReference>
<sequence length="84" mass="9687">MNWHLQDAKNNFSKLVQRARNEGPQTVTVRGEPAVVVLSTEEYEKLAGKRKSIAEYLLTGPTWDEEFAAEVERRPDNMIRDIEL</sequence>
<dbReference type="Pfam" id="PF02604">
    <property type="entry name" value="PhdYeFM_antitox"/>
    <property type="match status" value="1"/>
</dbReference>
<dbReference type="InterPro" id="IPR036165">
    <property type="entry name" value="YefM-like_sf"/>
</dbReference>
<dbReference type="NCBIfam" id="TIGR01552">
    <property type="entry name" value="phd_fam"/>
    <property type="match status" value="1"/>
</dbReference>
<dbReference type="SUPFAM" id="SSF143120">
    <property type="entry name" value="YefM-like"/>
    <property type="match status" value="1"/>
</dbReference>
<accession>A0ABR6L228</accession>
<evidence type="ECO:0000313" key="3">
    <source>
        <dbReference type="EMBL" id="MBB4650840.1"/>
    </source>
</evidence>
<name>A0ABR6L228_9HYPH</name>
<reference evidence="3 4" key="1">
    <citation type="submission" date="2020-08" db="EMBL/GenBank/DDBJ databases">
        <title>Genomic Encyclopedia of Type Strains, Phase IV (KMG-IV): sequencing the most valuable type-strain genomes for metagenomic binning, comparative biology and taxonomic classification.</title>
        <authorList>
            <person name="Goeker M."/>
        </authorList>
    </citation>
    <scope>NUCLEOTIDE SEQUENCE [LARGE SCALE GENOMIC DNA]</scope>
    <source>
        <strain evidence="3 4">DSM 7050</strain>
    </source>
</reference>